<keyword evidence="2" id="KW-0472">Membrane</keyword>
<sequence>MSRRVAGVVALVISAPLVLVATFLPLYEQRWEFTYGHTMTVVQTGWEVTSDSGDGDGLFGREALYGMPMVVAALLLVLGAVRAGAMWGRLVAACGAMLLLGSAWTVGHFVLATYLLEQPGGGLVITTDFGLALAVLGLASVLAVGGALMVQDWPSRVPGTEAPLVYRVEGDDDDTPPFGIPLPVEPGTGSSGAASPGHAPPDSTGSPTAEPGGKAGT</sequence>
<proteinExistence type="predicted"/>
<comment type="caution">
    <text evidence="3">The sequence shown here is derived from an EMBL/GenBank/DDBJ whole genome shotgun (WGS) entry which is preliminary data.</text>
</comment>
<organism evidence="3 4">
    <name type="scientific">Saccharothrix tamanrassetensis</name>
    <dbReference type="NCBI Taxonomy" id="1051531"/>
    <lineage>
        <taxon>Bacteria</taxon>
        <taxon>Bacillati</taxon>
        <taxon>Actinomycetota</taxon>
        <taxon>Actinomycetes</taxon>
        <taxon>Pseudonocardiales</taxon>
        <taxon>Pseudonocardiaceae</taxon>
        <taxon>Saccharothrix</taxon>
    </lineage>
</organism>
<feature type="transmembrane region" description="Helical" evidence="2">
    <location>
        <begin position="90"/>
        <end position="111"/>
    </location>
</feature>
<evidence type="ECO:0000313" key="4">
    <source>
        <dbReference type="Proteomes" id="UP000547510"/>
    </source>
</evidence>
<feature type="transmembrane region" description="Helical" evidence="2">
    <location>
        <begin position="7"/>
        <end position="27"/>
    </location>
</feature>
<dbReference type="AlphaFoldDB" id="A0A841CSP3"/>
<feature type="region of interest" description="Disordered" evidence="1">
    <location>
        <begin position="167"/>
        <end position="217"/>
    </location>
</feature>
<gene>
    <name evidence="3" type="ORF">FHS29_005964</name>
</gene>
<keyword evidence="2" id="KW-0812">Transmembrane</keyword>
<reference evidence="3 4" key="1">
    <citation type="submission" date="2020-08" db="EMBL/GenBank/DDBJ databases">
        <title>Genomic Encyclopedia of Type Strains, Phase III (KMG-III): the genomes of soil and plant-associated and newly described type strains.</title>
        <authorList>
            <person name="Whitman W."/>
        </authorList>
    </citation>
    <scope>NUCLEOTIDE SEQUENCE [LARGE SCALE GENOMIC DNA]</scope>
    <source>
        <strain evidence="3 4">CECT 8640</strain>
    </source>
</reference>
<evidence type="ECO:0000256" key="1">
    <source>
        <dbReference type="SAM" id="MobiDB-lite"/>
    </source>
</evidence>
<feature type="compositionally biased region" description="Low complexity" evidence="1">
    <location>
        <begin position="186"/>
        <end position="203"/>
    </location>
</feature>
<accession>A0A841CSP3</accession>
<dbReference type="RefSeq" id="WP_184696113.1">
    <property type="nucleotide sequence ID" value="NZ_JACHJN010000010.1"/>
</dbReference>
<evidence type="ECO:0000256" key="2">
    <source>
        <dbReference type="SAM" id="Phobius"/>
    </source>
</evidence>
<keyword evidence="2" id="KW-1133">Transmembrane helix</keyword>
<feature type="transmembrane region" description="Helical" evidence="2">
    <location>
        <begin position="63"/>
        <end position="83"/>
    </location>
</feature>
<feature type="transmembrane region" description="Helical" evidence="2">
    <location>
        <begin position="131"/>
        <end position="150"/>
    </location>
</feature>
<evidence type="ECO:0000313" key="3">
    <source>
        <dbReference type="EMBL" id="MBB5959344.1"/>
    </source>
</evidence>
<name>A0A841CSP3_9PSEU</name>
<dbReference type="Proteomes" id="UP000547510">
    <property type="component" value="Unassembled WGS sequence"/>
</dbReference>
<protein>
    <submittedName>
        <fullName evidence="3">Uncharacterized protein</fullName>
    </submittedName>
</protein>
<keyword evidence="4" id="KW-1185">Reference proteome</keyword>
<dbReference type="EMBL" id="JACHJN010000010">
    <property type="protein sequence ID" value="MBB5959344.1"/>
    <property type="molecule type" value="Genomic_DNA"/>
</dbReference>